<keyword evidence="2" id="KW-1185">Reference proteome</keyword>
<dbReference type="Proteomes" id="UP000008237">
    <property type="component" value="Unassembled WGS sequence"/>
</dbReference>
<dbReference type="InParanoid" id="E2B9I4"/>
<evidence type="ECO:0000313" key="2">
    <source>
        <dbReference type="Proteomes" id="UP000008237"/>
    </source>
</evidence>
<proteinExistence type="predicted"/>
<sequence length="139" mass="15435">MRRRLLALDEDLIKELIPQIGLRAGFLSSWKQLVADTDQQEACKKRKILATGTEDLVTEITDDTIKGALNASTVISEIPEASTEIALSENIDSEIIDPQPLPSTSTKRKTDNICQPSRHLTAEKACEELAVLVRNYCKQ</sequence>
<protein>
    <submittedName>
        <fullName evidence="1">Uncharacterized protein</fullName>
    </submittedName>
</protein>
<evidence type="ECO:0000313" key="1">
    <source>
        <dbReference type="EMBL" id="EFN87646.1"/>
    </source>
</evidence>
<dbReference type="AlphaFoldDB" id="E2B9I4"/>
<dbReference type="OrthoDB" id="10584053at2759"/>
<organism evidence="2">
    <name type="scientific">Harpegnathos saltator</name>
    <name type="common">Jerdon's jumping ant</name>
    <dbReference type="NCBI Taxonomy" id="610380"/>
    <lineage>
        <taxon>Eukaryota</taxon>
        <taxon>Metazoa</taxon>
        <taxon>Ecdysozoa</taxon>
        <taxon>Arthropoda</taxon>
        <taxon>Hexapoda</taxon>
        <taxon>Insecta</taxon>
        <taxon>Pterygota</taxon>
        <taxon>Neoptera</taxon>
        <taxon>Endopterygota</taxon>
        <taxon>Hymenoptera</taxon>
        <taxon>Apocrita</taxon>
        <taxon>Aculeata</taxon>
        <taxon>Formicoidea</taxon>
        <taxon>Formicidae</taxon>
        <taxon>Ponerinae</taxon>
        <taxon>Ponerini</taxon>
        <taxon>Harpegnathos</taxon>
    </lineage>
</organism>
<dbReference type="EMBL" id="GL446549">
    <property type="protein sequence ID" value="EFN87646.1"/>
    <property type="molecule type" value="Genomic_DNA"/>
</dbReference>
<accession>E2B9I4</accession>
<reference evidence="1 2" key="1">
    <citation type="journal article" date="2010" name="Science">
        <title>Genomic comparison of the ants Camponotus floridanus and Harpegnathos saltator.</title>
        <authorList>
            <person name="Bonasio R."/>
            <person name="Zhang G."/>
            <person name="Ye C."/>
            <person name="Mutti N.S."/>
            <person name="Fang X."/>
            <person name="Qin N."/>
            <person name="Donahue G."/>
            <person name="Yang P."/>
            <person name="Li Q."/>
            <person name="Li C."/>
            <person name="Zhang P."/>
            <person name="Huang Z."/>
            <person name="Berger S.L."/>
            <person name="Reinberg D."/>
            <person name="Wang J."/>
            <person name="Liebig J."/>
        </authorList>
    </citation>
    <scope>NUCLEOTIDE SEQUENCE [LARGE SCALE GENOMIC DNA]</scope>
    <source>
        <strain evidence="1 2">R22 G/1</strain>
    </source>
</reference>
<name>E2B9I4_HARSA</name>
<gene>
    <name evidence="1" type="ORF">EAI_10321</name>
</gene>